<name>A0ABQ3VHQ6_9CHLR</name>
<organism evidence="1 2">
    <name type="scientific">Dictyobacter formicarum</name>
    <dbReference type="NCBI Taxonomy" id="2778368"/>
    <lineage>
        <taxon>Bacteria</taxon>
        <taxon>Bacillati</taxon>
        <taxon>Chloroflexota</taxon>
        <taxon>Ktedonobacteria</taxon>
        <taxon>Ktedonobacterales</taxon>
        <taxon>Dictyobacteraceae</taxon>
        <taxon>Dictyobacter</taxon>
    </lineage>
</organism>
<protein>
    <recommendedName>
        <fullName evidence="3">DUF1579 domain-containing protein</fullName>
    </recommendedName>
</protein>
<proteinExistence type="predicted"/>
<gene>
    <name evidence="1" type="ORF">KSZ_35910</name>
</gene>
<evidence type="ECO:0000313" key="1">
    <source>
        <dbReference type="EMBL" id="GHO85585.1"/>
    </source>
</evidence>
<dbReference type="Proteomes" id="UP000635565">
    <property type="component" value="Unassembled WGS sequence"/>
</dbReference>
<dbReference type="RefSeq" id="WP_201363224.1">
    <property type="nucleotide sequence ID" value="NZ_BNJJ01000009.1"/>
</dbReference>
<dbReference type="InterPro" id="IPR011473">
    <property type="entry name" value="DUF1579"/>
</dbReference>
<sequence>MASSEHTQPMDVSQPDPALKRLEKLVGKWELKGRTLTSDEDNITGWTTFEWMPGGFFLKVVGEMNFKGFVMQSLEIIGYDPERKKFSANVYSSMSGDVLSYEWDVQGNTVIHSGSGATYTGTLSEDGQILSGGWRPDAGTASTDGAAYDAIMTRVNE</sequence>
<evidence type="ECO:0000313" key="2">
    <source>
        <dbReference type="Proteomes" id="UP000635565"/>
    </source>
</evidence>
<dbReference type="EMBL" id="BNJJ01000009">
    <property type="protein sequence ID" value="GHO85585.1"/>
    <property type="molecule type" value="Genomic_DNA"/>
</dbReference>
<evidence type="ECO:0008006" key="3">
    <source>
        <dbReference type="Google" id="ProtNLM"/>
    </source>
</evidence>
<dbReference type="Pfam" id="PF07617">
    <property type="entry name" value="DUF1579"/>
    <property type="match status" value="1"/>
</dbReference>
<comment type="caution">
    <text evidence="1">The sequence shown here is derived from an EMBL/GenBank/DDBJ whole genome shotgun (WGS) entry which is preliminary data.</text>
</comment>
<accession>A0ABQ3VHQ6</accession>
<keyword evidence="2" id="KW-1185">Reference proteome</keyword>
<reference evidence="1 2" key="1">
    <citation type="journal article" date="2021" name="Int. J. Syst. Evol. Microbiol.">
        <title>Reticulibacter mediterranei gen. nov., sp. nov., within the new family Reticulibacteraceae fam. nov., and Ktedonospora formicarum gen. nov., sp. nov., Ktedonobacter robiniae sp. nov., Dictyobacter formicarum sp. nov. and Dictyobacter arantiisoli sp. nov., belonging to the class Ktedonobacteria.</title>
        <authorList>
            <person name="Yabe S."/>
            <person name="Zheng Y."/>
            <person name="Wang C.M."/>
            <person name="Sakai Y."/>
            <person name="Abe K."/>
            <person name="Yokota A."/>
            <person name="Donadio S."/>
            <person name="Cavaletti L."/>
            <person name="Monciardini P."/>
        </authorList>
    </citation>
    <scope>NUCLEOTIDE SEQUENCE [LARGE SCALE GENOMIC DNA]</scope>
    <source>
        <strain evidence="1 2">SOSP1-9</strain>
    </source>
</reference>